<dbReference type="RefSeq" id="WP_065235550.1">
    <property type="nucleotide sequence ID" value="NZ_CAAAJF010000001.1"/>
</dbReference>
<dbReference type="EC" id="3.1.3.48" evidence="3"/>
<dbReference type="SMART" id="SM00226">
    <property type="entry name" value="LMWPc"/>
    <property type="match status" value="1"/>
</dbReference>
<dbReference type="PANTHER" id="PTHR43428">
    <property type="entry name" value="ARSENATE REDUCTASE"/>
    <property type="match status" value="1"/>
</dbReference>
<dbReference type="CDD" id="cd16345">
    <property type="entry name" value="LMWP_ArsC"/>
    <property type="match status" value="1"/>
</dbReference>
<dbReference type="EMBL" id="LNYG01000013">
    <property type="protein sequence ID" value="KTD08332.1"/>
    <property type="molecule type" value="Genomic_DNA"/>
</dbReference>
<dbReference type="GO" id="GO:0046685">
    <property type="term" value="P:response to arsenic-containing substance"/>
    <property type="evidence" value="ECO:0007669"/>
    <property type="project" value="UniProtKB-KW"/>
</dbReference>
<dbReference type="PANTHER" id="PTHR43428:SF1">
    <property type="entry name" value="ARSENATE REDUCTASE"/>
    <property type="match status" value="1"/>
</dbReference>
<gene>
    <name evidence="3" type="primary">arsC</name>
    <name evidence="4" type="ORF">A8135_05820</name>
    <name evidence="3" type="ORF">Ljam_2527</name>
</gene>
<accession>A0A0W0UKQ9</accession>
<comment type="caution">
    <text evidence="3">The sequence shown here is derived from an EMBL/GenBank/DDBJ whole genome shotgun (WGS) entry which is preliminary data.</text>
</comment>
<name>A0A0W0UKQ9_9GAMM</name>
<dbReference type="EMBL" id="LYOZ01000052">
    <property type="protein sequence ID" value="OCH97143.1"/>
    <property type="molecule type" value="Genomic_DNA"/>
</dbReference>
<evidence type="ECO:0000259" key="2">
    <source>
        <dbReference type="SMART" id="SM00226"/>
    </source>
</evidence>
<dbReference type="Pfam" id="PF01451">
    <property type="entry name" value="LMWPc"/>
    <property type="match status" value="1"/>
</dbReference>
<dbReference type="STRING" id="455.Ljam_2527"/>
<dbReference type="InterPro" id="IPR036196">
    <property type="entry name" value="Ptyr_pPase_sf"/>
</dbReference>
<dbReference type="InterPro" id="IPR023485">
    <property type="entry name" value="Ptyr_pPase"/>
</dbReference>
<dbReference type="AlphaFoldDB" id="A0A0W0UKQ9"/>
<dbReference type="GO" id="GO:0004725">
    <property type="term" value="F:protein tyrosine phosphatase activity"/>
    <property type="evidence" value="ECO:0007669"/>
    <property type="project" value="UniProtKB-EC"/>
</dbReference>
<organism evidence="3 5">
    <name type="scientific">Legionella jamestowniensis</name>
    <dbReference type="NCBI Taxonomy" id="455"/>
    <lineage>
        <taxon>Bacteria</taxon>
        <taxon>Pseudomonadati</taxon>
        <taxon>Pseudomonadota</taxon>
        <taxon>Gammaproteobacteria</taxon>
        <taxon>Legionellales</taxon>
        <taxon>Legionellaceae</taxon>
        <taxon>Legionella</taxon>
    </lineage>
</organism>
<dbReference type="Proteomes" id="UP000054715">
    <property type="component" value="Unassembled WGS sequence"/>
</dbReference>
<reference evidence="3 5" key="1">
    <citation type="submission" date="2015-11" db="EMBL/GenBank/DDBJ databases">
        <title>Genomic analysis of 38 Legionella species identifies large and diverse effector repertoires.</title>
        <authorList>
            <person name="Burstein D."/>
            <person name="Amaro F."/>
            <person name="Zusman T."/>
            <person name="Lifshitz Z."/>
            <person name="Cohen O."/>
            <person name="Gilbert J.A."/>
            <person name="Pupko T."/>
            <person name="Shuman H.A."/>
            <person name="Segal G."/>
        </authorList>
    </citation>
    <scope>NUCLEOTIDE SEQUENCE [LARGE SCALE GENOMIC DNA]</scope>
    <source>
        <strain evidence="3 5">JA-26-G1-E2</strain>
    </source>
</reference>
<evidence type="ECO:0000313" key="4">
    <source>
        <dbReference type="EMBL" id="OCH97143.1"/>
    </source>
</evidence>
<sequence length="142" mass="15877">MTNRQPIKLLFLCTGNSCRSIMAEAMLNHYASNHYLAFSAGSAPVNHVHPKAIETLERHAIKANTSRSKSWEEFKSQTFDVVITVCDKAASESCPIFPGHPTKLHWSIPDPAQTQGSKEEINAAFETVFHQLKLKIEQELLS</sequence>
<keyword evidence="1" id="KW-0059">Arsenical resistance</keyword>
<evidence type="ECO:0000313" key="6">
    <source>
        <dbReference type="Proteomes" id="UP000093336"/>
    </source>
</evidence>
<feature type="domain" description="Phosphotyrosine protein phosphatase I" evidence="2">
    <location>
        <begin position="7"/>
        <end position="142"/>
    </location>
</feature>
<keyword evidence="6" id="KW-1185">Reference proteome</keyword>
<protein>
    <submittedName>
        <fullName evidence="4">Phosphotyrosine protein phosphatase</fullName>
    </submittedName>
    <submittedName>
        <fullName evidence="3">Protein ArsC</fullName>
        <ecNumber evidence="3">3.1.3.48</ecNumber>
    </submittedName>
</protein>
<dbReference type="OrthoDB" id="9793058at2"/>
<proteinExistence type="predicted"/>
<reference evidence="4 6" key="2">
    <citation type="submission" date="2016-05" db="EMBL/GenBank/DDBJ databases">
        <authorList>
            <person name="Prochazka B."/>
            <person name="Indra A."/>
            <person name="Hasenberger P."/>
            <person name="Blaschitz M."/>
            <person name="Wagner L."/>
            <person name="Wewalka G."/>
            <person name="Sorschag S."/>
            <person name="Schmid D."/>
            <person name="Ruppitsch W."/>
        </authorList>
    </citation>
    <scope>NUCLEOTIDE SEQUENCE [LARGE SCALE GENOMIC DNA]</scope>
    <source>
        <strain evidence="4 6">974010_12</strain>
    </source>
</reference>
<dbReference type="Gene3D" id="3.40.50.2300">
    <property type="match status" value="1"/>
</dbReference>
<dbReference type="SUPFAM" id="SSF52788">
    <property type="entry name" value="Phosphotyrosine protein phosphatases I"/>
    <property type="match status" value="1"/>
</dbReference>
<dbReference type="Proteomes" id="UP000093336">
    <property type="component" value="Unassembled WGS sequence"/>
</dbReference>
<evidence type="ECO:0000313" key="3">
    <source>
        <dbReference type="EMBL" id="KTD08332.1"/>
    </source>
</evidence>
<evidence type="ECO:0000313" key="5">
    <source>
        <dbReference type="Proteomes" id="UP000054715"/>
    </source>
</evidence>
<evidence type="ECO:0000256" key="1">
    <source>
        <dbReference type="ARBA" id="ARBA00022849"/>
    </source>
</evidence>
<keyword evidence="3" id="KW-0378">Hydrolase</keyword>
<dbReference type="PATRIC" id="fig|455.5.peg.2654"/>